<organism evidence="1 2">
    <name type="scientific">Panagrolaimus sp. ES5</name>
    <dbReference type="NCBI Taxonomy" id="591445"/>
    <lineage>
        <taxon>Eukaryota</taxon>
        <taxon>Metazoa</taxon>
        <taxon>Ecdysozoa</taxon>
        <taxon>Nematoda</taxon>
        <taxon>Chromadorea</taxon>
        <taxon>Rhabditida</taxon>
        <taxon>Tylenchina</taxon>
        <taxon>Panagrolaimomorpha</taxon>
        <taxon>Panagrolaimoidea</taxon>
        <taxon>Panagrolaimidae</taxon>
        <taxon>Panagrolaimus</taxon>
    </lineage>
</organism>
<name>A0AC34GIW4_9BILA</name>
<accession>A0AC34GIW4</accession>
<proteinExistence type="predicted"/>
<sequence>MADVEEICAVVEEESFLVNKTIEKCDILSSENAGTEDGDINDDYTYDCWKCILHDDDPNPSTGRSINEIAADYRIRGMFMAFIDGQEYPKLQFVNLWDEVYDIIFFPLPSGRLVAHANFLGKITYLLDRP</sequence>
<dbReference type="Proteomes" id="UP000887579">
    <property type="component" value="Unplaced"/>
</dbReference>
<protein>
    <submittedName>
        <fullName evidence="2">Uncharacterized protein</fullName>
    </submittedName>
</protein>
<reference evidence="2" key="1">
    <citation type="submission" date="2022-11" db="UniProtKB">
        <authorList>
            <consortium name="WormBaseParasite"/>
        </authorList>
    </citation>
    <scope>IDENTIFICATION</scope>
</reference>
<evidence type="ECO:0000313" key="2">
    <source>
        <dbReference type="WBParaSite" id="ES5_v2.g29561.t1"/>
    </source>
</evidence>
<evidence type="ECO:0000313" key="1">
    <source>
        <dbReference type="Proteomes" id="UP000887579"/>
    </source>
</evidence>
<dbReference type="WBParaSite" id="ES5_v2.g29561.t1">
    <property type="protein sequence ID" value="ES5_v2.g29561.t1"/>
    <property type="gene ID" value="ES5_v2.g29561"/>
</dbReference>